<feature type="region of interest" description="Disordered" evidence="1">
    <location>
        <begin position="93"/>
        <end position="179"/>
    </location>
</feature>
<evidence type="ECO:0000256" key="1">
    <source>
        <dbReference type="SAM" id="MobiDB-lite"/>
    </source>
</evidence>
<accession>A0A8H6M503</accession>
<gene>
    <name evidence="2" type="ORF">DFP72DRAFT_850521</name>
</gene>
<protein>
    <submittedName>
        <fullName evidence="2">Uncharacterized protein</fullName>
    </submittedName>
</protein>
<reference evidence="2 3" key="1">
    <citation type="submission" date="2020-07" db="EMBL/GenBank/DDBJ databases">
        <title>Comparative genomics of pyrophilous fungi reveals a link between fire events and developmental genes.</title>
        <authorList>
            <consortium name="DOE Joint Genome Institute"/>
            <person name="Steindorff A.S."/>
            <person name="Carver A."/>
            <person name="Calhoun S."/>
            <person name="Stillman K."/>
            <person name="Liu H."/>
            <person name="Lipzen A."/>
            <person name="Pangilinan J."/>
            <person name="Labutti K."/>
            <person name="Bruns T.D."/>
            <person name="Grigoriev I.V."/>
        </authorList>
    </citation>
    <scope>NUCLEOTIDE SEQUENCE [LARGE SCALE GENOMIC DNA]</scope>
    <source>
        <strain evidence="2 3">CBS 144469</strain>
    </source>
</reference>
<dbReference type="OrthoDB" id="3168922at2759"/>
<feature type="compositionally biased region" description="Basic and acidic residues" evidence="1">
    <location>
        <begin position="96"/>
        <end position="110"/>
    </location>
</feature>
<dbReference type="Proteomes" id="UP000521943">
    <property type="component" value="Unassembled WGS sequence"/>
</dbReference>
<keyword evidence="3" id="KW-1185">Reference proteome</keyword>
<comment type="caution">
    <text evidence="2">The sequence shown here is derived from an EMBL/GenBank/DDBJ whole genome shotgun (WGS) entry which is preliminary data.</text>
</comment>
<organism evidence="2 3">
    <name type="scientific">Ephemerocybe angulata</name>
    <dbReference type="NCBI Taxonomy" id="980116"/>
    <lineage>
        <taxon>Eukaryota</taxon>
        <taxon>Fungi</taxon>
        <taxon>Dikarya</taxon>
        <taxon>Basidiomycota</taxon>
        <taxon>Agaricomycotina</taxon>
        <taxon>Agaricomycetes</taxon>
        <taxon>Agaricomycetidae</taxon>
        <taxon>Agaricales</taxon>
        <taxon>Agaricineae</taxon>
        <taxon>Psathyrellaceae</taxon>
        <taxon>Ephemerocybe</taxon>
    </lineage>
</organism>
<proteinExistence type="predicted"/>
<sequence>MFSARPLTAMVTTVSARRLASTLTAPQVTQQPSRPLPSSSQQPHRSRSRRRLPSPLDDEVPYQPVFNILGAPSRPNEPRLFLKKSVKLPKTYSCADRQRLAKERIRDPMPPKRLTMPSPRVFDGPAQPRHAALQESQRRRPSLAPQQLQTEPWATMPSTPITSSAKGRPLSTSAPNGQAIPSSSVVKIFDGPARLSRYHHKSQEEKESYWRRRKNTTTLVMLAGGSAAFVGYAVTSWS</sequence>
<dbReference type="EMBL" id="JACGCI010000048">
    <property type="protein sequence ID" value="KAF6751682.1"/>
    <property type="molecule type" value="Genomic_DNA"/>
</dbReference>
<feature type="region of interest" description="Disordered" evidence="1">
    <location>
        <begin position="23"/>
        <end position="60"/>
    </location>
</feature>
<feature type="compositionally biased region" description="Polar residues" evidence="1">
    <location>
        <begin position="144"/>
        <end position="179"/>
    </location>
</feature>
<feature type="compositionally biased region" description="Low complexity" evidence="1">
    <location>
        <begin position="30"/>
        <end position="43"/>
    </location>
</feature>
<dbReference type="AlphaFoldDB" id="A0A8H6M503"/>
<evidence type="ECO:0000313" key="3">
    <source>
        <dbReference type="Proteomes" id="UP000521943"/>
    </source>
</evidence>
<name>A0A8H6M503_9AGAR</name>
<evidence type="ECO:0000313" key="2">
    <source>
        <dbReference type="EMBL" id="KAF6751682.1"/>
    </source>
</evidence>